<evidence type="ECO:0000313" key="2">
    <source>
        <dbReference type="EMBL" id="MFD2164603.1"/>
    </source>
</evidence>
<evidence type="ECO:0000313" key="3">
    <source>
        <dbReference type="Proteomes" id="UP001597387"/>
    </source>
</evidence>
<dbReference type="RefSeq" id="WP_255901537.1">
    <property type="nucleotide sequence ID" value="NZ_JAFMZO010000002.1"/>
</dbReference>
<sequence>MKPLKIITAGYLALFLSLSAYSQTSSRPDSIAKLNGLVTNFLYISNSYVDKPDKMVQGFILESLDSLGRTIWKSGIIAPLDADSGGYFVKAEIPLHITRFHANINCSLIYQNVGKEVSKSSRTGGGGLFGWGNAGRKSNAKIIIKPDTMSMRYGTTAGNIELELKSNPRGAETFLVPYRTWLSKIERPGGIIDYDTVERNWRVNGGLTDLPVYVDERVFMVVFKLNGRYKTLLHRTLPRAVSAKQPVFVNF</sequence>
<proteinExistence type="predicted"/>
<keyword evidence="1" id="KW-0732">Signal</keyword>
<gene>
    <name evidence="2" type="ORF">ACFSJU_19510</name>
</gene>
<name>A0ABW4ZR25_9SPHI</name>
<keyword evidence="3" id="KW-1185">Reference proteome</keyword>
<dbReference type="EMBL" id="JBHUHZ010000006">
    <property type="protein sequence ID" value="MFD2164603.1"/>
    <property type="molecule type" value="Genomic_DNA"/>
</dbReference>
<reference evidence="3" key="1">
    <citation type="journal article" date="2019" name="Int. J. Syst. Evol. Microbiol.">
        <title>The Global Catalogue of Microorganisms (GCM) 10K type strain sequencing project: providing services to taxonomists for standard genome sequencing and annotation.</title>
        <authorList>
            <consortium name="The Broad Institute Genomics Platform"/>
            <consortium name="The Broad Institute Genome Sequencing Center for Infectious Disease"/>
            <person name="Wu L."/>
            <person name="Ma J."/>
        </authorList>
    </citation>
    <scope>NUCLEOTIDE SEQUENCE [LARGE SCALE GENOMIC DNA]</scope>
    <source>
        <strain evidence="3">KCTC 42217</strain>
    </source>
</reference>
<dbReference type="Proteomes" id="UP001597387">
    <property type="component" value="Unassembled WGS sequence"/>
</dbReference>
<accession>A0ABW4ZR25</accession>
<feature type="chain" id="PRO_5047541736" evidence="1">
    <location>
        <begin position="23"/>
        <end position="251"/>
    </location>
</feature>
<protein>
    <submittedName>
        <fullName evidence="2">Uncharacterized protein</fullName>
    </submittedName>
</protein>
<organism evidence="2 3">
    <name type="scientific">Paradesertivirga mongoliensis</name>
    <dbReference type="NCBI Taxonomy" id="2100740"/>
    <lineage>
        <taxon>Bacteria</taxon>
        <taxon>Pseudomonadati</taxon>
        <taxon>Bacteroidota</taxon>
        <taxon>Sphingobacteriia</taxon>
        <taxon>Sphingobacteriales</taxon>
        <taxon>Sphingobacteriaceae</taxon>
        <taxon>Paradesertivirga</taxon>
    </lineage>
</organism>
<feature type="signal peptide" evidence="1">
    <location>
        <begin position="1"/>
        <end position="22"/>
    </location>
</feature>
<evidence type="ECO:0000256" key="1">
    <source>
        <dbReference type="SAM" id="SignalP"/>
    </source>
</evidence>
<comment type="caution">
    <text evidence="2">The sequence shown here is derived from an EMBL/GenBank/DDBJ whole genome shotgun (WGS) entry which is preliminary data.</text>
</comment>